<keyword evidence="1" id="KW-1133">Transmembrane helix</keyword>
<evidence type="ECO:0000313" key="3">
    <source>
        <dbReference type="Proteomes" id="UP000187035"/>
    </source>
</evidence>
<keyword evidence="1" id="KW-0812">Transmembrane</keyword>
<accession>A0A854D8B0</accession>
<feature type="transmembrane region" description="Helical" evidence="1">
    <location>
        <begin position="182"/>
        <end position="208"/>
    </location>
</feature>
<feature type="transmembrane region" description="Helical" evidence="1">
    <location>
        <begin position="46"/>
        <end position="70"/>
    </location>
</feature>
<dbReference type="GO" id="GO:0006508">
    <property type="term" value="P:proteolysis"/>
    <property type="evidence" value="ECO:0007669"/>
    <property type="project" value="UniProtKB-KW"/>
</dbReference>
<evidence type="ECO:0000313" key="2">
    <source>
        <dbReference type="EMBL" id="OMG38600.1"/>
    </source>
</evidence>
<dbReference type="PANTHER" id="PTHR36844">
    <property type="entry name" value="PROTEASE PRSW"/>
    <property type="match status" value="1"/>
</dbReference>
<feature type="transmembrane region" description="Helical" evidence="1">
    <location>
        <begin position="156"/>
        <end position="176"/>
    </location>
</feature>
<sequence>MPAWTRPGPHSERRTGEFIARLVLALLGAGLMLVVIWLASQSASDLSVLSAAILLALIPLGLVLLVVFWIDRWEPEPLPTLIVAFLWGAGVSTAISMLVNTTVLYAAAESTLSLEGAFQISAVVSAPLIEETTKGLGVLIIFLIWRRTFNGAVDGLVYASVVAAGFAFAENIGYFIRYWDSITGIFIVRGLFSPFAHVTFTACTGLAIGMSARRRSPAAWVWMTPIGLVCAITLHAIWNGVIASGNPVVMFVLVSVPVFIVSMGIVAWLRWAERMTMRSRLDDYARAGWFAPAEVQMLTTGKGRRLGRRWAVSRGPQAVHAMAVFQKTAAELAQLRQQAVDGHAQADFSAKESELLDRITLARRTFLGGQ</sequence>
<dbReference type="PANTHER" id="PTHR36844:SF1">
    <property type="entry name" value="PROTEASE PRSW"/>
    <property type="match status" value="1"/>
</dbReference>
<gene>
    <name evidence="2" type="ORF">BKH33_01580</name>
</gene>
<comment type="caution">
    <text evidence="2">The sequence shown here is derived from an EMBL/GenBank/DDBJ whole genome shotgun (WGS) entry which is preliminary data.</text>
</comment>
<dbReference type="Proteomes" id="UP000187035">
    <property type="component" value="Unassembled WGS sequence"/>
</dbReference>
<evidence type="ECO:0000256" key="1">
    <source>
        <dbReference type="SAM" id="Phobius"/>
    </source>
</evidence>
<feature type="transmembrane region" description="Helical" evidence="1">
    <location>
        <begin position="220"/>
        <end position="242"/>
    </location>
</feature>
<feature type="transmembrane region" description="Helical" evidence="1">
    <location>
        <begin position="18"/>
        <end position="40"/>
    </location>
</feature>
<organism evidence="2 3">
    <name type="scientific">Actinomyces naeslundii</name>
    <dbReference type="NCBI Taxonomy" id="1655"/>
    <lineage>
        <taxon>Bacteria</taxon>
        <taxon>Bacillati</taxon>
        <taxon>Actinomycetota</taxon>
        <taxon>Actinomycetes</taxon>
        <taxon>Actinomycetales</taxon>
        <taxon>Actinomycetaceae</taxon>
        <taxon>Actinomyces</taxon>
    </lineage>
</organism>
<reference evidence="2 3" key="1">
    <citation type="submission" date="2016-12" db="EMBL/GenBank/DDBJ databases">
        <title>Genomic comparison of strains in the 'Actinomyces naeslundii' group.</title>
        <authorList>
            <person name="Mughal S.R."/>
            <person name="Do T."/>
            <person name="Gilbert S.C."/>
            <person name="Witherden E.A."/>
            <person name="Didelot X."/>
            <person name="Beighton D."/>
        </authorList>
    </citation>
    <scope>NUCLEOTIDE SEQUENCE [LARGE SCALE GENOMIC DNA]</scope>
    <source>
        <strain evidence="2 3">NCTC 10301</strain>
    </source>
</reference>
<dbReference type="EMBL" id="MSRR01000003">
    <property type="protein sequence ID" value="OMG38600.1"/>
    <property type="molecule type" value="Genomic_DNA"/>
</dbReference>
<dbReference type="AlphaFoldDB" id="A0A854D8B0"/>
<keyword evidence="2" id="KW-0645">Protease</keyword>
<proteinExistence type="predicted"/>
<feature type="transmembrane region" description="Helical" evidence="1">
    <location>
        <begin position="82"/>
        <end position="108"/>
    </location>
</feature>
<feature type="transmembrane region" description="Helical" evidence="1">
    <location>
        <begin position="248"/>
        <end position="271"/>
    </location>
</feature>
<dbReference type="Pfam" id="PF13367">
    <property type="entry name" value="PrsW-protease"/>
    <property type="match status" value="1"/>
</dbReference>
<dbReference type="InterPro" id="IPR026898">
    <property type="entry name" value="PrsW"/>
</dbReference>
<name>A0A854D8B0_ACTNA</name>
<dbReference type="GO" id="GO:0008233">
    <property type="term" value="F:peptidase activity"/>
    <property type="evidence" value="ECO:0007669"/>
    <property type="project" value="UniProtKB-KW"/>
</dbReference>
<keyword evidence="2" id="KW-0378">Hydrolase</keyword>
<feature type="transmembrane region" description="Helical" evidence="1">
    <location>
        <begin position="120"/>
        <end position="144"/>
    </location>
</feature>
<keyword evidence="1" id="KW-0472">Membrane</keyword>
<protein>
    <submittedName>
        <fullName evidence="2">Protease PrsW</fullName>
    </submittedName>
</protein>